<dbReference type="PANTHER" id="PTHR34107:SF4">
    <property type="entry name" value="SLL1222 PROTEIN"/>
    <property type="match status" value="1"/>
</dbReference>
<keyword evidence="3" id="KW-0255">Endonuclease</keyword>
<keyword evidence="4" id="KW-1185">Reference proteome</keyword>
<evidence type="ECO:0000259" key="2">
    <source>
        <dbReference type="Pfam" id="PF05685"/>
    </source>
</evidence>
<dbReference type="InterPro" id="IPR008538">
    <property type="entry name" value="Uma2"/>
</dbReference>
<dbReference type="Proteomes" id="UP000568839">
    <property type="component" value="Unassembled WGS sequence"/>
</dbReference>
<evidence type="ECO:0000313" key="3">
    <source>
        <dbReference type="EMBL" id="MBB6448719.1"/>
    </source>
</evidence>
<keyword evidence="3" id="KW-0540">Nuclease</keyword>
<reference evidence="3 4" key="1">
    <citation type="submission" date="2020-08" db="EMBL/GenBank/DDBJ databases">
        <title>Genomic Encyclopedia of Type Strains, Phase IV (KMG-IV): sequencing the most valuable type-strain genomes for metagenomic binning, comparative biology and taxonomic classification.</title>
        <authorList>
            <person name="Goeker M."/>
        </authorList>
    </citation>
    <scope>NUCLEOTIDE SEQUENCE [LARGE SCALE GENOMIC DNA]</scope>
    <source>
        <strain evidence="3 4">DSM 21769</strain>
    </source>
</reference>
<dbReference type="EMBL" id="JACHHJ010000001">
    <property type="protein sequence ID" value="MBB6448719.1"/>
    <property type="molecule type" value="Genomic_DNA"/>
</dbReference>
<gene>
    <name evidence="3" type="ORF">HNR44_000668</name>
</gene>
<keyword evidence="3" id="KW-0378">Hydrolase</keyword>
<evidence type="ECO:0000256" key="1">
    <source>
        <dbReference type="SAM" id="MobiDB-lite"/>
    </source>
</evidence>
<dbReference type="RefSeq" id="WP_184402672.1">
    <property type="nucleotide sequence ID" value="NZ_JACHHJ010000001.1"/>
</dbReference>
<feature type="compositionally biased region" description="Basic and acidic residues" evidence="1">
    <location>
        <begin position="13"/>
        <end position="27"/>
    </location>
</feature>
<accession>A0A841PJ11</accession>
<dbReference type="CDD" id="cd06260">
    <property type="entry name" value="DUF820-like"/>
    <property type="match status" value="1"/>
</dbReference>
<dbReference type="GO" id="GO:0004519">
    <property type="term" value="F:endonuclease activity"/>
    <property type="evidence" value="ECO:0007669"/>
    <property type="project" value="UniProtKB-KW"/>
</dbReference>
<dbReference type="AlphaFoldDB" id="A0A841PJ11"/>
<evidence type="ECO:0000313" key="4">
    <source>
        <dbReference type="Proteomes" id="UP000568839"/>
    </source>
</evidence>
<organism evidence="3 4">
    <name type="scientific">Geomicrobium halophilum</name>
    <dbReference type="NCBI Taxonomy" id="549000"/>
    <lineage>
        <taxon>Bacteria</taxon>
        <taxon>Bacillati</taxon>
        <taxon>Bacillota</taxon>
        <taxon>Bacilli</taxon>
        <taxon>Bacillales</taxon>
        <taxon>Geomicrobium</taxon>
    </lineage>
</organism>
<dbReference type="Gene3D" id="3.90.1570.10">
    <property type="entry name" value="tt1808, chain A"/>
    <property type="match status" value="1"/>
</dbReference>
<comment type="caution">
    <text evidence="3">The sequence shown here is derived from an EMBL/GenBank/DDBJ whole genome shotgun (WGS) entry which is preliminary data.</text>
</comment>
<name>A0A841PJ11_9BACL</name>
<feature type="domain" description="Putative restriction endonuclease" evidence="2">
    <location>
        <begin position="34"/>
        <end position="181"/>
    </location>
</feature>
<dbReference type="PANTHER" id="PTHR34107">
    <property type="entry name" value="SLL0198 PROTEIN-RELATED"/>
    <property type="match status" value="1"/>
</dbReference>
<feature type="region of interest" description="Disordered" evidence="1">
    <location>
        <begin position="1"/>
        <end position="27"/>
    </location>
</feature>
<proteinExistence type="predicted"/>
<dbReference type="SUPFAM" id="SSF52980">
    <property type="entry name" value="Restriction endonuclease-like"/>
    <property type="match status" value="1"/>
</dbReference>
<dbReference type="InterPro" id="IPR012296">
    <property type="entry name" value="Nuclease_put_TT1808"/>
</dbReference>
<dbReference type="Pfam" id="PF05685">
    <property type="entry name" value="Uma2"/>
    <property type="match status" value="1"/>
</dbReference>
<protein>
    <submittedName>
        <fullName evidence="3">Uma2 family endonuclease</fullName>
    </submittedName>
</protein>
<sequence length="202" mass="23627">MCPRDSFDTNSKIVKEQPESYTDSKDPYESPLIEERYEIINGIRYDLKPSPGLDHQLLVSKILNIIYDTCRPKGIVIVSPMDIYLDEDNILQPDVIFISNENMHIIHDQKIKGAPNLVVEILPPQSGKHDKIHKKEVYERFGVPEFWVVDPQHEIVDQFVLNREKYQLQGTFSEEHLLTSPNLDCIHIDLRALFQEKIQYRQ</sequence>
<dbReference type="InterPro" id="IPR011335">
    <property type="entry name" value="Restrct_endonuc-II-like"/>
</dbReference>